<dbReference type="AlphaFoldDB" id="A0A381QT17"/>
<dbReference type="EMBL" id="UINC01001449">
    <property type="protein sequence ID" value="SUZ80987.1"/>
    <property type="molecule type" value="Genomic_DNA"/>
</dbReference>
<evidence type="ECO:0000313" key="2">
    <source>
        <dbReference type="EMBL" id="SUZ80987.1"/>
    </source>
</evidence>
<protein>
    <submittedName>
        <fullName evidence="2">Uncharacterized protein</fullName>
    </submittedName>
</protein>
<keyword evidence="1" id="KW-1133">Transmembrane helix</keyword>
<sequence>MMETAIRRLNALEYLILAVAMGLALLAGALAAWMAESLMGVSFRLAWALSSLLFFVVPGWIVFRRERRTRARYGAAIGGEAGAVRADTEDIT</sequence>
<proteinExistence type="predicted"/>
<feature type="transmembrane region" description="Helical" evidence="1">
    <location>
        <begin position="12"/>
        <end position="33"/>
    </location>
</feature>
<evidence type="ECO:0000256" key="1">
    <source>
        <dbReference type="SAM" id="Phobius"/>
    </source>
</evidence>
<keyword evidence="1" id="KW-0812">Transmembrane</keyword>
<organism evidence="2">
    <name type="scientific">marine metagenome</name>
    <dbReference type="NCBI Taxonomy" id="408172"/>
    <lineage>
        <taxon>unclassified sequences</taxon>
        <taxon>metagenomes</taxon>
        <taxon>ecological metagenomes</taxon>
    </lineage>
</organism>
<feature type="transmembrane region" description="Helical" evidence="1">
    <location>
        <begin position="45"/>
        <end position="63"/>
    </location>
</feature>
<gene>
    <name evidence="2" type="ORF">METZ01_LOCUS33841</name>
</gene>
<reference evidence="2" key="1">
    <citation type="submission" date="2018-05" db="EMBL/GenBank/DDBJ databases">
        <authorList>
            <person name="Lanie J.A."/>
            <person name="Ng W.-L."/>
            <person name="Kazmierczak K.M."/>
            <person name="Andrzejewski T.M."/>
            <person name="Davidsen T.M."/>
            <person name="Wayne K.J."/>
            <person name="Tettelin H."/>
            <person name="Glass J.I."/>
            <person name="Rusch D."/>
            <person name="Podicherti R."/>
            <person name="Tsui H.-C.T."/>
            <person name="Winkler M.E."/>
        </authorList>
    </citation>
    <scope>NUCLEOTIDE SEQUENCE</scope>
</reference>
<accession>A0A381QT17</accession>
<keyword evidence="1" id="KW-0472">Membrane</keyword>
<name>A0A381QT17_9ZZZZ</name>